<evidence type="ECO:0000313" key="1">
    <source>
        <dbReference type="EMBL" id="PSR63984.1"/>
    </source>
</evidence>
<proteinExistence type="predicted"/>
<dbReference type="AlphaFoldDB" id="A0A2T2Z8A0"/>
<organism evidence="1 2">
    <name type="scientific">Nocardia nova</name>
    <dbReference type="NCBI Taxonomy" id="37330"/>
    <lineage>
        <taxon>Bacteria</taxon>
        <taxon>Bacillati</taxon>
        <taxon>Actinomycetota</taxon>
        <taxon>Actinomycetes</taxon>
        <taxon>Mycobacteriales</taxon>
        <taxon>Nocardiaceae</taxon>
        <taxon>Nocardia</taxon>
    </lineage>
</organism>
<name>A0A2T2Z8A0_9NOCA</name>
<dbReference type="Proteomes" id="UP000241647">
    <property type="component" value="Unassembled WGS sequence"/>
</dbReference>
<comment type="caution">
    <text evidence="1">The sequence shown here is derived from an EMBL/GenBank/DDBJ whole genome shotgun (WGS) entry which is preliminary data.</text>
</comment>
<reference evidence="1 2" key="1">
    <citation type="submission" date="2018-02" db="EMBL/GenBank/DDBJ databases">
        <title>8 Nocardia nova and 1 Nocardia cyriacigeorgica strain used for evolution to TMP-SMX.</title>
        <authorList>
            <person name="Mehta H."/>
            <person name="Weng J."/>
            <person name="Shamoo Y."/>
        </authorList>
    </citation>
    <scope>NUCLEOTIDE SEQUENCE [LARGE SCALE GENOMIC DNA]</scope>
    <source>
        <strain evidence="1 2">ATCC 33727</strain>
    </source>
</reference>
<sequence>MIVSSRIVTGLGGAVRSAARQASGVFRVALAAVPGEGVAVRDLDWLAPNVGQAGRVDVIGEVA</sequence>
<dbReference type="RefSeq" id="WP_063030203.1">
    <property type="nucleotide sequence ID" value="NZ_PYHS01000004.1"/>
</dbReference>
<dbReference type="EMBL" id="PYHS01000004">
    <property type="protein sequence ID" value="PSR63984.1"/>
    <property type="molecule type" value="Genomic_DNA"/>
</dbReference>
<protein>
    <submittedName>
        <fullName evidence="1">Uncharacterized protein</fullName>
    </submittedName>
</protein>
<gene>
    <name evidence="1" type="ORF">C8259_09030</name>
</gene>
<evidence type="ECO:0000313" key="2">
    <source>
        <dbReference type="Proteomes" id="UP000241647"/>
    </source>
</evidence>
<accession>A0A2T2Z8A0</accession>